<dbReference type="PANTHER" id="PTHR12982">
    <property type="entry name" value="PHOSPHATIDYLINOSITOL GLYCAN, CLASS C"/>
    <property type="match status" value="1"/>
</dbReference>
<accession>A0ABD2XF82</accession>
<evidence type="ECO:0008006" key="11">
    <source>
        <dbReference type="Google" id="ProtNLM"/>
    </source>
</evidence>
<dbReference type="InterPro" id="IPR009450">
    <property type="entry name" value="Plno_GlcNAc_GPI2"/>
</dbReference>
<reference evidence="9 10" key="1">
    <citation type="journal article" date="2024" name="bioRxiv">
        <title>A reference genome for Trichogramma kaykai: A tiny desert-dwelling parasitoid wasp with competing sex-ratio distorters.</title>
        <authorList>
            <person name="Culotta J."/>
            <person name="Lindsey A.R."/>
        </authorList>
    </citation>
    <scope>NUCLEOTIDE SEQUENCE [LARGE SCALE GENOMIC DNA]</scope>
    <source>
        <strain evidence="9 10">KSX58</strain>
    </source>
</reference>
<evidence type="ECO:0000256" key="5">
    <source>
        <dbReference type="ARBA" id="ARBA00022692"/>
    </source>
</evidence>
<protein>
    <recommendedName>
        <fullName evidence="11">Phosphatidylinositol N-acetylglucosaminyltransferase subunit C</fullName>
    </recommendedName>
</protein>
<evidence type="ECO:0000313" key="9">
    <source>
        <dbReference type="EMBL" id="KAL3403609.1"/>
    </source>
</evidence>
<keyword evidence="10" id="KW-1185">Reference proteome</keyword>
<dbReference type="GO" id="GO:0006506">
    <property type="term" value="P:GPI anchor biosynthetic process"/>
    <property type="evidence" value="ECO:0007669"/>
    <property type="project" value="UniProtKB-KW"/>
</dbReference>
<evidence type="ECO:0000256" key="2">
    <source>
        <dbReference type="ARBA" id="ARBA00004687"/>
    </source>
</evidence>
<name>A0ABD2XF82_9HYME</name>
<feature type="transmembrane region" description="Helical" evidence="8">
    <location>
        <begin position="232"/>
        <end position="253"/>
    </location>
</feature>
<feature type="transmembrane region" description="Helical" evidence="8">
    <location>
        <begin position="74"/>
        <end position="96"/>
    </location>
</feature>
<dbReference type="Proteomes" id="UP001627154">
    <property type="component" value="Unassembled WGS sequence"/>
</dbReference>
<evidence type="ECO:0000256" key="7">
    <source>
        <dbReference type="ARBA" id="ARBA00023136"/>
    </source>
</evidence>
<evidence type="ECO:0000256" key="6">
    <source>
        <dbReference type="ARBA" id="ARBA00022989"/>
    </source>
</evidence>
<keyword evidence="5 8" id="KW-0812">Transmembrane</keyword>
<feature type="transmembrane region" description="Helical" evidence="8">
    <location>
        <begin position="137"/>
        <end position="154"/>
    </location>
</feature>
<comment type="subcellular location">
    <subcellularLocation>
        <location evidence="1">Membrane</location>
        <topology evidence="1">Multi-pass membrane protein</topology>
    </subcellularLocation>
</comment>
<comment type="caution">
    <text evidence="9">The sequence shown here is derived from an EMBL/GenBank/DDBJ whole genome shotgun (WGS) entry which is preliminary data.</text>
</comment>
<dbReference type="EMBL" id="JBJJXI010000029">
    <property type="protein sequence ID" value="KAL3403609.1"/>
    <property type="molecule type" value="Genomic_DNA"/>
</dbReference>
<keyword evidence="4" id="KW-0337">GPI-anchor biosynthesis</keyword>
<evidence type="ECO:0000256" key="1">
    <source>
        <dbReference type="ARBA" id="ARBA00004141"/>
    </source>
</evidence>
<gene>
    <name evidence="9" type="ORF">TKK_003557</name>
</gene>
<keyword evidence="6 8" id="KW-1133">Transmembrane helix</keyword>
<dbReference type="PANTHER" id="PTHR12982:SF0">
    <property type="entry name" value="PHOSPHATIDYLINOSITOL N-ACETYLGLUCOSAMINYLTRANSFERASE SUBUNIT C"/>
    <property type="match status" value="1"/>
</dbReference>
<dbReference type="PIRSF" id="PIRSF016104">
    <property type="entry name" value="GPI2"/>
    <property type="match status" value="1"/>
</dbReference>
<feature type="transmembrane region" description="Helical" evidence="8">
    <location>
        <begin position="208"/>
        <end position="226"/>
    </location>
</feature>
<sequence>MMNSQINMKNLYEFHGQADNCTDKSFHENLKKNSKPASVETSKIFIFCAKICFKLSLIMIFMIIFNSLSNGTLIPFSVFTINSIIGFLCYSRYVIISNHRVQNFSKDLHVFIIFLVFSYILSPVFKNLTETVSTDTVYALTTFMFVIHLLLNKYGLSDVSLTQSLSITSSLFGSIMLTSRLPSTLHAFCLLLTSVQSFVLLPKFLFKIANPVSLCLFTVSLTAFILYNTSYILLHIFLLISLFMQLICPLFFVKWQVYKENIYGPWDEAIIQF</sequence>
<evidence type="ECO:0000313" key="10">
    <source>
        <dbReference type="Proteomes" id="UP001627154"/>
    </source>
</evidence>
<evidence type="ECO:0000256" key="8">
    <source>
        <dbReference type="SAM" id="Phobius"/>
    </source>
</evidence>
<dbReference type="Pfam" id="PF06432">
    <property type="entry name" value="GPI2"/>
    <property type="match status" value="1"/>
</dbReference>
<feature type="transmembrane region" description="Helical" evidence="8">
    <location>
        <begin position="44"/>
        <end position="68"/>
    </location>
</feature>
<proteinExistence type="inferred from homology"/>
<dbReference type="AlphaFoldDB" id="A0ABD2XF82"/>
<evidence type="ECO:0000256" key="4">
    <source>
        <dbReference type="ARBA" id="ARBA00022502"/>
    </source>
</evidence>
<organism evidence="9 10">
    <name type="scientific">Trichogramma kaykai</name>
    <dbReference type="NCBI Taxonomy" id="54128"/>
    <lineage>
        <taxon>Eukaryota</taxon>
        <taxon>Metazoa</taxon>
        <taxon>Ecdysozoa</taxon>
        <taxon>Arthropoda</taxon>
        <taxon>Hexapoda</taxon>
        <taxon>Insecta</taxon>
        <taxon>Pterygota</taxon>
        <taxon>Neoptera</taxon>
        <taxon>Endopterygota</taxon>
        <taxon>Hymenoptera</taxon>
        <taxon>Apocrita</taxon>
        <taxon>Proctotrupomorpha</taxon>
        <taxon>Chalcidoidea</taxon>
        <taxon>Trichogrammatidae</taxon>
        <taxon>Trichogramma</taxon>
    </lineage>
</organism>
<feature type="transmembrane region" description="Helical" evidence="8">
    <location>
        <begin position="108"/>
        <end position="125"/>
    </location>
</feature>
<comment type="pathway">
    <text evidence="2">Glycolipid biosynthesis; glycosylphosphatidylinositol-anchor biosynthesis.</text>
</comment>
<dbReference type="GO" id="GO:0016020">
    <property type="term" value="C:membrane"/>
    <property type="evidence" value="ECO:0007669"/>
    <property type="project" value="UniProtKB-SubCell"/>
</dbReference>
<keyword evidence="7 8" id="KW-0472">Membrane</keyword>
<evidence type="ECO:0000256" key="3">
    <source>
        <dbReference type="ARBA" id="ARBA00008321"/>
    </source>
</evidence>
<comment type="similarity">
    <text evidence="3">Belongs to the PIGC family.</text>
</comment>